<sequence length="684" mass="72202">MPLALNDGPQGYNHYQEALAGTSTQFPCLLAVAASFDPTVSEKYAGAIADEFVTKGANVLLGPDIEVARVPLTGRSFETLTGEEPFLGASLVGPYVKAVQDRGIIVTIKHWLDNNEEIFRMTMNVDVDARTQHEIYMPVFKAAIEAGASAVMCSYQKVDGTHACENKQLLKTLLREDLGFRGFIMSDWGATHDAKRSADAGLDMEMPGGDDDEFQKLEKLVTDGDLSEETIDEMAGNVLRSMYAVGHFDGKFHYTSADASLDLDTTSDKNRDLARQTIVDSAVLLKNEDSVLPFDASSLSSVVLVGKYCDQVTDDSYGQGSTYAGGGSGYVMSNRTVSIYKGLTDKLKSATVTKSKDAAGAKGVDVAVVCLAAHSEEGWDRESIEMPEADLVGQLRKQDPEQTIVVIGITPGAVTTPWVEDADAALLLFMPGEQVGPAVADLLLGVASPGGRLPVSMPRADEQRFVPAQYPGEPYNDVNMTAKFSEGVLVGYRWNVAKGVPSAFAFGFGLSYTEFQYGTPAVQPSGKGVTVTLQVSNVGKHDGSDVTQVYVGFPSLKPALFQLRGFQKVQVPAGGSETVTMVLGPEAWSFYDQAKSKWVCAADLGEEVTISLGRSAADLFWSATLADGKVAVTAAPSAQPSAAPEAAAASPQAAADPAAAQPSAASEAAAASPQAAADPAAPVV</sequence>
<evidence type="ECO:0000256" key="6">
    <source>
        <dbReference type="ARBA" id="ARBA00022729"/>
    </source>
</evidence>
<dbReference type="InterPro" id="IPR002772">
    <property type="entry name" value="Glyco_hydro_3_C"/>
</dbReference>
<dbReference type="SUPFAM" id="SSF51445">
    <property type="entry name" value="(Trans)glycosidases"/>
    <property type="match status" value="1"/>
</dbReference>
<evidence type="ECO:0000313" key="18">
    <source>
        <dbReference type="Proteomes" id="UP001189429"/>
    </source>
</evidence>
<keyword evidence="18" id="KW-1185">Reference proteome</keyword>
<evidence type="ECO:0000256" key="15">
    <source>
        <dbReference type="SAM" id="MobiDB-lite"/>
    </source>
</evidence>
<evidence type="ECO:0000256" key="9">
    <source>
        <dbReference type="ARBA" id="ARBA00024983"/>
    </source>
</evidence>
<dbReference type="SMART" id="SM01217">
    <property type="entry name" value="Fn3_like"/>
    <property type="match status" value="1"/>
</dbReference>
<dbReference type="Pfam" id="PF14310">
    <property type="entry name" value="Fn3-like"/>
    <property type="match status" value="1"/>
</dbReference>
<comment type="catalytic activity">
    <reaction evidence="1">
        <text>Hydrolysis of terminal, non-reducing beta-D-glucosyl residues with release of beta-D-glucose.</text>
        <dbReference type="EC" id="3.2.1.21"/>
    </reaction>
</comment>
<dbReference type="EMBL" id="CAUYUJ010003814">
    <property type="protein sequence ID" value="CAK0806968.1"/>
    <property type="molecule type" value="Genomic_DNA"/>
</dbReference>
<evidence type="ECO:0000313" key="17">
    <source>
        <dbReference type="EMBL" id="CAK0806968.1"/>
    </source>
</evidence>
<dbReference type="InterPro" id="IPR019800">
    <property type="entry name" value="Glyco_hydro_3_AS"/>
</dbReference>
<name>A0ABN9QSE0_9DINO</name>
<keyword evidence="7 14" id="KW-0378">Hydrolase</keyword>
<organism evidence="17 18">
    <name type="scientific">Prorocentrum cordatum</name>
    <dbReference type="NCBI Taxonomy" id="2364126"/>
    <lineage>
        <taxon>Eukaryota</taxon>
        <taxon>Sar</taxon>
        <taxon>Alveolata</taxon>
        <taxon>Dinophyceae</taxon>
        <taxon>Prorocentrales</taxon>
        <taxon>Prorocentraceae</taxon>
        <taxon>Prorocentrum</taxon>
    </lineage>
</organism>
<dbReference type="InterPro" id="IPR001764">
    <property type="entry name" value="Glyco_hydro_3_N"/>
</dbReference>
<evidence type="ECO:0000256" key="2">
    <source>
        <dbReference type="ARBA" id="ARBA00004613"/>
    </source>
</evidence>
<dbReference type="Pfam" id="PF01915">
    <property type="entry name" value="Glyco_hydro_3_C"/>
    <property type="match status" value="1"/>
</dbReference>
<protein>
    <recommendedName>
        <fullName evidence="10">Probable beta-glucosidase G</fullName>
        <ecNumber evidence="4">3.2.1.21</ecNumber>
    </recommendedName>
    <alternativeName>
        <fullName evidence="11">Beta-D-glucoside glucohydrolase G</fullName>
    </alternativeName>
    <alternativeName>
        <fullName evidence="12">Cellobiase G</fullName>
    </alternativeName>
    <alternativeName>
        <fullName evidence="13">Gentiobiase G</fullName>
    </alternativeName>
</protein>
<comment type="caution">
    <text evidence="17">The sequence shown here is derived from an EMBL/GenBank/DDBJ whole genome shotgun (WGS) entry which is preliminary data.</text>
</comment>
<keyword evidence="8 14" id="KW-0326">Glycosidase</keyword>
<dbReference type="PRINTS" id="PR00133">
    <property type="entry name" value="GLHYDRLASE3"/>
</dbReference>
<dbReference type="PROSITE" id="PS00775">
    <property type="entry name" value="GLYCOSYL_HYDROL_F3"/>
    <property type="match status" value="1"/>
</dbReference>
<dbReference type="InterPro" id="IPR013783">
    <property type="entry name" value="Ig-like_fold"/>
</dbReference>
<dbReference type="Gene3D" id="2.60.40.10">
    <property type="entry name" value="Immunoglobulins"/>
    <property type="match status" value="1"/>
</dbReference>
<dbReference type="InterPro" id="IPR050288">
    <property type="entry name" value="Cellulose_deg_GH3"/>
</dbReference>
<evidence type="ECO:0000256" key="13">
    <source>
        <dbReference type="ARBA" id="ARBA00041808"/>
    </source>
</evidence>
<evidence type="ECO:0000256" key="11">
    <source>
        <dbReference type="ARBA" id="ARBA00041276"/>
    </source>
</evidence>
<evidence type="ECO:0000256" key="1">
    <source>
        <dbReference type="ARBA" id="ARBA00000448"/>
    </source>
</evidence>
<dbReference type="EC" id="3.2.1.21" evidence="4"/>
<dbReference type="SUPFAM" id="SSF52279">
    <property type="entry name" value="Beta-D-glucan exohydrolase, C-terminal domain"/>
    <property type="match status" value="1"/>
</dbReference>
<evidence type="ECO:0000256" key="7">
    <source>
        <dbReference type="ARBA" id="ARBA00022801"/>
    </source>
</evidence>
<keyword evidence="5" id="KW-0964">Secreted</keyword>
<dbReference type="InterPro" id="IPR017853">
    <property type="entry name" value="GH"/>
</dbReference>
<evidence type="ECO:0000259" key="16">
    <source>
        <dbReference type="SMART" id="SM01217"/>
    </source>
</evidence>
<evidence type="ECO:0000256" key="12">
    <source>
        <dbReference type="ARBA" id="ARBA00041601"/>
    </source>
</evidence>
<comment type="similarity">
    <text evidence="3 14">Belongs to the glycosyl hydrolase 3 family.</text>
</comment>
<dbReference type="InterPro" id="IPR036881">
    <property type="entry name" value="Glyco_hydro_3_C_sf"/>
</dbReference>
<evidence type="ECO:0000256" key="8">
    <source>
        <dbReference type="ARBA" id="ARBA00023295"/>
    </source>
</evidence>
<keyword evidence="6" id="KW-0732">Signal</keyword>
<reference evidence="17" key="1">
    <citation type="submission" date="2023-10" db="EMBL/GenBank/DDBJ databases">
        <authorList>
            <person name="Chen Y."/>
            <person name="Shah S."/>
            <person name="Dougan E. K."/>
            <person name="Thang M."/>
            <person name="Chan C."/>
        </authorList>
    </citation>
    <scope>NUCLEOTIDE SEQUENCE [LARGE SCALE GENOMIC DNA]</scope>
</reference>
<dbReference type="Proteomes" id="UP001189429">
    <property type="component" value="Unassembled WGS sequence"/>
</dbReference>
<proteinExistence type="inferred from homology"/>
<evidence type="ECO:0000256" key="5">
    <source>
        <dbReference type="ARBA" id="ARBA00022525"/>
    </source>
</evidence>
<dbReference type="Pfam" id="PF00933">
    <property type="entry name" value="Glyco_hydro_3"/>
    <property type="match status" value="1"/>
</dbReference>
<comment type="subcellular location">
    <subcellularLocation>
        <location evidence="2">Secreted</location>
    </subcellularLocation>
</comment>
<gene>
    <name evidence="17" type="ORF">PCOR1329_LOCUS13005</name>
</gene>
<dbReference type="PANTHER" id="PTHR42715:SF12">
    <property type="entry name" value="BETA-GLUCOSIDASE G-RELATED"/>
    <property type="match status" value="1"/>
</dbReference>
<evidence type="ECO:0000256" key="3">
    <source>
        <dbReference type="ARBA" id="ARBA00005336"/>
    </source>
</evidence>
<evidence type="ECO:0000256" key="4">
    <source>
        <dbReference type="ARBA" id="ARBA00012744"/>
    </source>
</evidence>
<feature type="region of interest" description="Disordered" evidence="15">
    <location>
        <begin position="642"/>
        <end position="684"/>
    </location>
</feature>
<comment type="function">
    <text evidence="9">Beta-glucosidases are one of a number of cellulolytic enzymes involved in the degradation of cellulosic biomass. Catalyzes the last step releasing glucose from the inhibitory cellobiose.</text>
</comment>
<dbReference type="InterPro" id="IPR026891">
    <property type="entry name" value="Fn3-like"/>
</dbReference>
<evidence type="ECO:0000256" key="14">
    <source>
        <dbReference type="RuleBase" id="RU361161"/>
    </source>
</evidence>
<accession>A0ABN9QSE0</accession>
<dbReference type="Gene3D" id="3.40.50.1700">
    <property type="entry name" value="Glycoside hydrolase family 3 C-terminal domain"/>
    <property type="match status" value="1"/>
</dbReference>
<dbReference type="PANTHER" id="PTHR42715">
    <property type="entry name" value="BETA-GLUCOSIDASE"/>
    <property type="match status" value="1"/>
</dbReference>
<feature type="domain" description="Fibronectin type III-like" evidence="16">
    <location>
        <begin position="545"/>
        <end position="616"/>
    </location>
</feature>
<dbReference type="InterPro" id="IPR036962">
    <property type="entry name" value="Glyco_hydro_3_N_sf"/>
</dbReference>
<evidence type="ECO:0000256" key="10">
    <source>
        <dbReference type="ARBA" id="ARBA00039579"/>
    </source>
</evidence>
<dbReference type="Gene3D" id="3.20.20.300">
    <property type="entry name" value="Glycoside hydrolase, family 3, N-terminal domain"/>
    <property type="match status" value="1"/>
</dbReference>